<proteinExistence type="predicted"/>
<dbReference type="SUPFAM" id="SSF82607">
    <property type="entry name" value="YbaB-like"/>
    <property type="match status" value="1"/>
</dbReference>
<reference evidence="2" key="1">
    <citation type="journal article" date="2019" name="Int. J. Syst. Evol. Microbiol.">
        <title>The Global Catalogue of Microorganisms (GCM) 10K type strain sequencing project: providing services to taxonomists for standard genome sequencing and annotation.</title>
        <authorList>
            <consortium name="The Broad Institute Genomics Platform"/>
            <consortium name="The Broad Institute Genome Sequencing Center for Infectious Disease"/>
            <person name="Wu L."/>
            <person name="Ma J."/>
        </authorList>
    </citation>
    <scope>NUCLEOTIDE SEQUENCE [LARGE SCALE GENOMIC DNA]</scope>
    <source>
        <strain evidence="2">TBRC 1276</strain>
    </source>
</reference>
<evidence type="ECO:0000313" key="1">
    <source>
        <dbReference type="EMBL" id="MFC4010553.1"/>
    </source>
</evidence>
<accession>A0ABV8GCQ5</accession>
<protein>
    <submittedName>
        <fullName evidence="1">YbaB/EbfC family nucleoid-associated protein</fullName>
    </submittedName>
</protein>
<name>A0ABV8GCQ5_9ACTN</name>
<dbReference type="Gene3D" id="3.30.1310.10">
    <property type="entry name" value="Nucleoid-associated protein YbaB-like domain"/>
    <property type="match status" value="1"/>
</dbReference>
<sequence length="129" mass="14513">MQAYADELRRTFVRLQEEGDDLRRQAQAIQVTERSHDGLVTATVGARGNLIRLDIDPRVYRRPDARQLADTIAGTIHRAADTARQRVLEVFDPLIPVEQMRAHLDGDLETVMRQLADQMAGKEVPRGAA</sequence>
<dbReference type="Pfam" id="PF02575">
    <property type="entry name" value="YbaB_DNA_bd"/>
    <property type="match status" value="1"/>
</dbReference>
<comment type="caution">
    <text evidence="1">The sequence shown here is derived from an EMBL/GenBank/DDBJ whole genome shotgun (WGS) entry which is preliminary data.</text>
</comment>
<gene>
    <name evidence="1" type="ORF">ACFOY2_25225</name>
</gene>
<evidence type="ECO:0000313" key="2">
    <source>
        <dbReference type="Proteomes" id="UP001595851"/>
    </source>
</evidence>
<dbReference type="InterPro" id="IPR004401">
    <property type="entry name" value="YbaB/EbfC"/>
</dbReference>
<organism evidence="1 2">
    <name type="scientific">Nonomuraea purpurea</name>
    <dbReference type="NCBI Taxonomy" id="1849276"/>
    <lineage>
        <taxon>Bacteria</taxon>
        <taxon>Bacillati</taxon>
        <taxon>Actinomycetota</taxon>
        <taxon>Actinomycetes</taxon>
        <taxon>Streptosporangiales</taxon>
        <taxon>Streptosporangiaceae</taxon>
        <taxon>Nonomuraea</taxon>
    </lineage>
</organism>
<dbReference type="EMBL" id="JBHSBI010000013">
    <property type="protein sequence ID" value="MFC4010553.1"/>
    <property type="molecule type" value="Genomic_DNA"/>
</dbReference>
<dbReference type="Proteomes" id="UP001595851">
    <property type="component" value="Unassembled WGS sequence"/>
</dbReference>
<dbReference type="InterPro" id="IPR036894">
    <property type="entry name" value="YbaB-like_sf"/>
</dbReference>
<keyword evidence="2" id="KW-1185">Reference proteome</keyword>
<dbReference type="RefSeq" id="WP_379530780.1">
    <property type="nucleotide sequence ID" value="NZ_JBHSBI010000013.1"/>
</dbReference>